<gene>
    <name evidence="6" type="ORF">GHT06_006829</name>
</gene>
<evidence type="ECO:0000256" key="2">
    <source>
        <dbReference type="ARBA" id="ARBA00022801"/>
    </source>
</evidence>
<comment type="catalytic activity">
    <reaction evidence="4">
        <text>ATP + H2O = ADP + phosphate + H(+)</text>
        <dbReference type="Rhea" id="RHEA:13065"/>
        <dbReference type="ChEBI" id="CHEBI:15377"/>
        <dbReference type="ChEBI" id="CHEBI:15378"/>
        <dbReference type="ChEBI" id="CHEBI:30616"/>
        <dbReference type="ChEBI" id="CHEBI:43474"/>
        <dbReference type="ChEBI" id="CHEBI:456216"/>
        <dbReference type="EC" id="3.6.4.13"/>
    </reaction>
</comment>
<dbReference type="PANTHER" id="PTHR18934">
    <property type="entry name" value="ATP-DEPENDENT RNA HELICASE"/>
    <property type="match status" value="1"/>
</dbReference>
<evidence type="ECO:0000256" key="3">
    <source>
        <dbReference type="ARBA" id="ARBA00022806"/>
    </source>
</evidence>
<keyword evidence="3" id="KW-0547">Nucleotide-binding</keyword>
<keyword evidence="7" id="KW-1185">Reference proteome</keyword>
<evidence type="ECO:0000313" key="6">
    <source>
        <dbReference type="EMBL" id="KAI9549253.1"/>
    </source>
</evidence>
<comment type="caution">
    <text evidence="6">The sequence shown here is derived from an EMBL/GenBank/DDBJ whole genome shotgun (WGS) entry which is preliminary data.</text>
</comment>
<name>A0AAD5PL51_9CRUS</name>
<reference evidence="6" key="1">
    <citation type="submission" date="2022-05" db="EMBL/GenBank/DDBJ databases">
        <title>A multi-omics perspective on studying reproductive biology in Daphnia sinensis.</title>
        <authorList>
            <person name="Jia J."/>
        </authorList>
    </citation>
    <scope>NUCLEOTIDE SEQUENCE</scope>
    <source>
        <strain evidence="6">WSL</strain>
    </source>
</reference>
<dbReference type="EC" id="3.6.4.13" evidence="1"/>
<keyword evidence="3" id="KW-0347">Helicase</keyword>
<proteinExistence type="predicted"/>
<accession>A0AAD5PL51</accession>
<dbReference type="Pfam" id="PF07717">
    <property type="entry name" value="OB_NTP_bind"/>
    <property type="match status" value="1"/>
</dbReference>
<dbReference type="EMBL" id="WJBH02000337">
    <property type="protein sequence ID" value="KAI9549253.1"/>
    <property type="molecule type" value="Genomic_DNA"/>
</dbReference>
<protein>
    <recommendedName>
        <fullName evidence="1">RNA helicase</fullName>
        <ecNumber evidence="1">3.6.4.13</ecNumber>
    </recommendedName>
</protein>
<evidence type="ECO:0000259" key="5">
    <source>
        <dbReference type="Pfam" id="PF07717"/>
    </source>
</evidence>
<dbReference type="InterPro" id="IPR011709">
    <property type="entry name" value="DEAD-box_helicase_OB_fold"/>
</dbReference>
<dbReference type="GO" id="GO:0016787">
    <property type="term" value="F:hydrolase activity"/>
    <property type="evidence" value="ECO:0007669"/>
    <property type="project" value="UniProtKB-KW"/>
</dbReference>
<keyword evidence="3" id="KW-0067">ATP-binding</keyword>
<dbReference type="GO" id="GO:0005730">
    <property type="term" value="C:nucleolus"/>
    <property type="evidence" value="ECO:0007669"/>
    <property type="project" value="TreeGrafter"/>
</dbReference>
<evidence type="ECO:0000256" key="1">
    <source>
        <dbReference type="ARBA" id="ARBA00012552"/>
    </source>
</evidence>
<evidence type="ECO:0000256" key="4">
    <source>
        <dbReference type="ARBA" id="ARBA00047984"/>
    </source>
</evidence>
<organism evidence="6 7">
    <name type="scientific">Daphnia sinensis</name>
    <dbReference type="NCBI Taxonomy" id="1820382"/>
    <lineage>
        <taxon>Eukaryota</taxon>
        <taxon>Metazoa</taxon>
        <taxon>Ecdysozoa</taxon>
        <taxon>Arthropoda</taxon>
        <taxon>Crustacea</taxon>
        <taxon>Branchiopoda</taxon>
        <taxon>Diplostraca</taxon>
        <taxon>Cladocera</taxon>
        <taxon>Anomopoda</taxon>
        <taxon>Daphniidae</taxon>
        <taxon>Daphnia</taxon>
        <taxon>Daphnia similis group</taxon>
    </lineage>
</organism>
<dbReference type="GO" id="GO:0045943">
    <property type="term" value="P:positive regulation of transcription by RNA polymerase I"/>
    <property type="evidence" value="ECO:0007669"/>
    <property type="project" value="TreeGrafter"/>
</dbReference>
<dbReference type="GO" id="GO:0003724">
    <property type="term" value="F:RNA helicase activity"/>
    <property type="evidence" value="ECO:0007669"/>
    <property type="project" value="UniProtKB-EC"/>
</dbReference>
<dbReference type="AlphaFoldDB" id="A0AAD5PL51"/>
<feature type="domain" description="DEAD-box helicase OB fold" evidence="5">
    <location>
        <begin position="86"/>
        <end position="159"/>
    </location>
</feature>
<sequence>MVNATAQREQANNVRAKFASSEGDHMTLLNIFRAFRTAKQNRNWCFENFVNYRNLLYAVEVRKQLAELCERTNIPMKSCNPQTEPIRRCLLAGLFLSVAEYQREGHYLTLGSRQTVTIHPSSVLFHTKPSCIVFTELIQTGKRYVRQVTLIDRDWIEELPKETLLQLRQVTEPVMPIKDRRGFIFSRSSDHPETVRIVASVATSKPVPIIHTNSSSPRVPLAKIQRSETMATLANEGSSQLFQRQQFSPTPKSFFDLPDSRIWGPALVQQSRSNSEAERSERFYQPMDGTIRNWDHDSFNMSKLLNTVSRIFGVNLEEEDPHVNANRDAISADRSSWVTLSYLSLSIFLLRQMDRILKLQSEPSDPFLMEERGRSMNSALEPWTYNSLNLLFTEPNNNTDIEGVINNVGDEDSADDYIWAAHNILRASKDFDGEGLDCIWSAYCTEIDNRASLEGVTGALARMNAIVLKMVTGWLSPSTAMVKLIRSPFDWNGIDCNKLFPR</sequence>
<dbReference type="PANTHER" id="PTHR18934:SF118">
    <property type="entry name" value="ATP-DEPENDENT RNA HELICASE DHX33"/>
    <property type="match status" value="1"/>
</dbReference>
<evidence type="ECO:0000313" key="7">
    <source>
        <dbReference type="Proteomes" id="UP000820818"/>
    </source>
</evidence>
<dbReference type="Proteomes" id="UP000820818">
    <property type="component" value="Unassembled WGS sequence"/>
</dbReference>
<keyword evidence="2" id="KW-0378">Hydrolase</keyword>
<dbReference type="GO" id="GO:0003725">
    <property type="term" value="F:double-stranded RNA binding"/>
    <property type="evidence" value="ECO:0007669"/>
    <property type="project" value="TreeGrafter"/>
</dbReference>